<dbReference type="EMBL" id="OB716713">
    <property type="protein sequence ID" value="CAD7239136.1"/>
    <property type="molecule type" value="Genomic_DNA"/>
</dbReference>
<reference evidence="9" key="1">
    <citation type="submission" date="2020-11" db="EMBL/GenBank/DDBJ databases">
        <authorList>
            <person name="Tran Van P."/>
        </authorList>
    </citation>
    <scope>NUCLEOTIDE SEQUENCE</scope>
</reference>
<dbReference type="HAMAP" id="MF_00135">
    <property type="entry name" value="PRAI"/>
    <property type="match status" value="1"/>
</dbReference>
<gene>
    <name evidence="9" type="ORF">CTOB1V02_LOCUS16951</name>
</gene>
<dbReference type="Gene3D" id="3.20.20.70">
    <property type="entry name" value="Aldolase class I"/>
    <property type="match status" value="1"/>
</dbReference>
<keyword evidence="7" id="KW-0413">Isomerase</keyword>
<dbReference type="AlphaFoldDB" id="A0A7R8WYD6"/>
<dbReference type="OrthoDB" id="524799at2759"/>
<evidence type="ECO:0000256" key="3">
    <source>
        <dbReference type="ARBA" id="ARBA00012572"/>
    </source>
</evidence>
<evidence type="ECO:0000313" key="9">
    <source>
        <dbReference type="EMBL" id="CAD7239136.1"/>
    </source>
</evidence>
<dbReference type="PANTHER" id="PTHR42894">
    <property type="entry name" value="N-(5'-PHOSPHORIBOSYL)ANTHRANILATE ISOMERASE"/>
    <property type="match status" value="1"/>
</dbReference>
<dbReference type="InterPro" id="IPR013785">
    <property type="entry name" value="Aldolase_TIM"/>
</dbReference>
<dbReference type="GO" id="GO:0004640">
    <property type="term" value="F:phosphoribosylanthranilate isomerase activity"/>
    <property type="evidence" value="ECO:0007669"/>
    <property type="project" value="UniProtKB-EC"/>
</dbReference>
<evidence type="ECO:0000259" key="8">
    <source>
        <dbReference type="Pfam" id="PF00697"/>
    </source>
</evidence>
<feature type="domain" description="N-(5'phosphoribosyl) anthranilate isomerase (PRAI)" evidence="8">
    <location>
        <begin position="7"/>
        <end position="130"/>
    </location>
</feature>
<dbReference type="SUPFAM" id="SSF51366">
    <property type="entry name" value="Ribulose-phoshate binding barrel"/>
    <property type="match status" value="1"/>
</dbReference>
<evidence type="ECO:0000256" key="1">
    <source>
        <dbReference type="ARBA" id="ARBA00004664"/>
    </source>
</evidence>
<proteinExistence type="inferred from homology"/>
<evidence type="ECO:0000256" key="5">
    <source>
        <dbReference type="ARBA" id="ARBA00022822"/>
    </source>
</evidence>
<evidence type="ECO:0000256" key="6">
    <source>
        <dbReference type="ARBA" id="ARBA00023141"/>
    </source>
</evidence>
<evidence type="ECO:0000256" key="7">
    <source>
        <dbReference type="ARBA" id="ARBA00023235"/>
    </source>
</evidence>
<dbReference type="Pfam" id="PF00697">
    <property type="entry name" value="PRAI"/>
    <property type="match status" value="1"/>
</dbReference>
<keyword evidence="6" id="KW-0057">Aromatic amino acid biosynthesis</keyword>
<dbReference type="PANTHER" id="PTHR42894:SF1">
    <property type="entry name" value="N-(5'-PHOSPHORIBOSYL)ANTHRANILATE ISOMERASE"/>
    <property type="match status" value="1"/>
</dbReference>
<dbReference type="InterPro" id="IPR011060">
    <property type="entry name" value="RibuloseP-bd_barrel"/>
</dbReference>
<dbReference type="InterPro" id="IPR044643">
    <property type="entry name" value="TrpF_fam"/>
</dbReference>
<feature type="non-terminal residue" evidence="9">
    <location>
        <position position="136"/>
    </location>
</feature>
<evidence type="ECO:0000256" key="4">
    <source>
        <dbReference type="ARBA" id="ARBA00022605"/>
    </source>
</evidence>
<comment type="similarity">
    <text evidence="2">Belongs to the TrpF family.</text>
</comment>
<keyword evidence="4" id="KW-0028">Amino-acid biosynthesis</keyword>
<name>A0A7R8WYD6_9CRUS</name>
<dbReference type="UniPathway" id="UPA00035">
    <property type="reaction ID" value="UER00042"/>
</dbReference>
<protein>
    <recommendedName>
        <fullName evidence="3">phosphoribosylanthranilate isomerase</fullName>
        <ecNumber evidence="3">5.3.1.24</ecNumber>
    </recommendedName>
</protein>
<keyword evidence="5" id="KW-0822">Tryptophan biosynthesis</keyword>
<dbReference type="EC" id="5.3.1.24" evidence="3"/>
<comment type="pathway">
    <text evidence="1">Amino-acid biosynthesis; L-tryptophan biosynthesis; L-tryptophan from chorismate: step 3/5.</text>
</comment>
<accession>A0A7R8WYD6</accession>
<dbReference type="GO" id="GO:0000162">
    <property type="term" value="P:L-tryptophan biosynthetic process"/>
    <property type="evidence" value="ECO:0007669"/>
    <property type="project" value="UniProtKB-UniPathway"/>
</dbReference>
<dbReference type="CDD" id="cd00405">
    <property type="entry name" value="PRAI"/>
    <property type="match status" value="1"/>
</dbReference>
<sequence>MTRRTRIKICGLKTPAEAQHAAACGADAIGLMSYEPSPRAIDDTVAAEIAASLPAWVASVAVLVNPDPDWLAGYIAQVQPDYLQFHGDEDGAFCRQWGLPYIKALAVKPGDDPAARAADFADAELILLDAWHHDLR</sequence>
<evidence type="ECO:0000256" key="2">
    <source>
        <dbReference type="ARBA" id="ARBA00007571"/>
    </source>
</evidence>
<dbReference type="InterPro" id="IPR001240">
    <property type="entry name" value="PRAI_dom"/>
</dbReference>
<organism evidence="9">
    <name type="scientific">Cyprideis torosa</name>
    <dbReference type="NCBI Taxonomy" id="163714"/>
    <lineage>
        <taxon>Eukaryota</taxon>
        <taxon>Metazoa</taxon>
        <taxon>Ecdysozoa</taxon>
        <taxon>Arthropoda</taxon>
        <taxon>Crustacea</taxon>
        <taxon>Oligostraca</taxon>
        <taxon>Ostracoda</taxon>
        <taxon>Podocopa</taxon>
        <taxon>Podocopida</taxon>
        <taxon>Cytherocopina</taxon>
        <taxon>Cytheroidea</taxon>
        <taxon>Cytherideidae</taxon>
        <taxon>Cyprideis</taxon>
    </lineage>
</organism>